<evidence type="ECO:0000256" key="1">
    <source>
        <dbReference type="SAM" id="SignalP"/>
    </source>
</evidence>
<keyword evidence="3" id="KW-1185">Reference proteome</keyword>
<feature type="signal peptide" evidence="1">
    <location>
        <begin position="1"/>
        <end position="24"/>
    </location>
</feature>
<protein>
    <submittedName>
        <fullName evidence="2">Uncharacterized protein</fullName>
    </submittedName>
</protein>
<keyword evidence="1" id="KW-0732">Signal</keyword>
<proteinExistence type="predicted"/>
<organism evidence="2 3">
    <name type="scientific">Zhihengliuella alba</name>
    <dbReference type="NCBI Taxonomy" id="547018"/>
    <lineage>
        <taxon>Bacteria</taxon>
        <taxon>Bacillati</taxon>
        <taxon>Actinomycetota</taxon>
        <taxon>Actinomycetes</taxon>
        <taxon>Micrococcales</taxon>
        <taxon>Micrococcaceae</taxon>
        <taxon>Zhihengliuella</taxon>
    </lineage>
</organism>
<reference evidence="3" key="1">
    <citation type="journal article" date="2019" name="Int. J. Syst. Evol. Microbiol.">
        <title>The Global Catalogue of Microorganisms (GCM) 10K type strain sequencing project: providing services to taxonomists for standard genome sequencing and annotation.</title>
        <authorList>
            <consortium name="The Broad Institute Genomics Platform"/>
            <consortium name="The Broad Institute Genome Sequencing Center for Infectious Disease"/>
            <person name="Wu L."/>
            <person name="Ma J."/>
        </authorList>
    </citation>
    <scope>NUCLEOTIDE SEQUENCE [LARGE SCALE GENOMIC DNA]</scope>
    <source>
        <strain evidence="3">JCM 16961</strain>
    </source>
</reference>
<evidence type="ECO:0000313" key="3">
    <source>
        <dbReference type="Proteomes" id="UP001501536"/>
    </source>
</evidence>
<dbReference type="Proteomes" id="UP001501536">
    <property type="component" value="Unassembled WGS sequence"/>
</dbReference>
<dbReference type="EMBL" id="BAABCJ010000007">
    <property type="protein sequence ID" value="GAA3712693.1"/>
    <property type="molecule type" value="Genomic_DNA"/>
</dbReference>
<evidence type="ECO:0000313" key="2">
    <source>
        <dbReference type="EMBL" id="GAA3712693.1"/>
    </source>
</evidence>
<accession>A0ABP7E0D1</accession>
<feature type="chain" id="PRO_5045392416" evidence="1">
    <location>
        <begin position="25"/>
        <end position="58"/>
    </location>
</feature>
<sequence length="58" mass="6029">MNGMIRRILLLLAVLAVPAGLAMASQLLATTADPPLPRQEPVVVEIAAGDQGADHGER</sequence>
<comment type="caution">
    <text evidence="2">The sequence shown here is derived from an EMBL/GenBank/DDBJ whole genome shotgun (WGS) entry which is preliminary data.</text>
</comment>
<name>A0ABP7E0D1_9MICC</name>
<gene>
    <name evidence="2" type="ORF">GCM10022377_28010</name>
</gene>